<dbReference type="SUPFAM" id="SSF51735">
    <property type="entry name" value="NAD(P)-binding Rossmann-fold domains"/>
    <property type="match status" value="1"/>
</dbReference>
<feature type="domain" description="Alcohol dehydrogenase-like N-terminal" evidence="3">
    <location>
        <begin position="24"/>
        <end position="131"/>
    </location>
</feature>
<dbReference type="RefSeq" id="WP_011709587.1">
    <property type="nucleotide sequence ID" value="NZ_BMIX01000005.1"/>
</dbReference>
<evidence type="ECO:0000256" key="1">
    <source>
        <dbReference type="ARBA" id="ARBA00023002"/>
    </source>
</evidence>
<organism evidence="4 5">
    <name type="scientific">Christiangramia forsetii</name>
    <dbReference type="NCBI Taxonomy" id="411153"/>
    <lineage>
        <taxon>Bacteria</taxon>
        <taxon>Pseudomonadati</taxon>
        <taxon>Bacteroidota</taxon>
        <taxon>Flavobacteriia</taxon>
        <taxon>Flavobacteriales</taxon>
        <taxon>Flavobacteriaceae</taxon>
        <taxon>Christiangramia</taxon>
    </lineage>
</organism>
<name>A0ABQ1WRR2_9FLAO</name>
<evidence type="ECO:0000259" key="3">
    <source>
        <dbReference type="Pfam" id="PF08240"/>
    </source>
</evidence>
<dbReference type="Proteomes" id="UP000605733">
    <property type="component" value="Unassembled WGS sequence"/>
</dbReference>
<dbReference type="InterPro" id="IPR013154">
    <property type="entry name" value="ADH-like_N"/>
</dbReference>
<dbReference type="Gene3D" id="3.90.180.10">
    <property type="entry name" value="Medium-chain alcohol dehydrogenases, catalytic domain"/>
    <property type="match status" value="1"/>
</dbReference>
<feature type="domain" description="Alcohol dehydrogenase-like C-terminal" evidence="2">
    <location>
        <begin position="170"/>
        <end position="297"/>
    </location>
</feature>
<sequence>MKYIVCEEPGNFQLKEKEKPVPKDNEALLRVKKVGICGTDLHAYSGNQAFFTYPRILGHELASEVVEIGENERGLKSGDNVVVMPYISCGECVACRNGKTNCCSNISVIGVHSDGGMQEYITVRQDLLLPANQLSNDQMAIVEPLAIGAHAIRRAQLKKGETVVVVGCGPIGIGIIKLVQIAGAKVIALDMNDDRLEYAKNEIGADHIVNVSKDPVEKITEITNGDLADVVFDASGHKAALESGPDYMAHGGRYVLVGLSKGELTFTHPKIHAKESSILCSRNATVEDFEHVIKVLDEFPTSSFITHNVPFGDMIENFDSWTKPETGVIKATVDF</sequence>
<evidence type="ECO:0000313" key="4">
    <source>
        <dbReference type="EMBL" id="GGG40202.1"/>
    </source>
</evidence>
<accession>A0ABQ1WRR2</accession>
<reference evidence="5" key="1">
    <citation type="journal article" date="2019" name="Int. J. Syst. Evol. Microbiol.">
        <title>The Global Catalogue of Microorganisms (GCM) 10K type strain sequencing project: providing services to taxonomists for standard genome sequencing and annotation.</title>
        <authorList>
            <consortium name="The Broad Institute Genomics Platform"/>
            <consortium name="The Broad Institute Genome Sequencing Center for Infectious Disease"/>
            <person name="Wu L."/>
            <person name="Ma J."/>
        </authorList>
    </citation>
    <scope>NUCLEOTIDE SEQUENCE [LARGE SCALE GENOMIC DNA]</scope>
    <source>
        <strain evidence="5">CGMCC 1.15422</strain>
    </source>
</reference>
<evidence type="ECO:0000313" key="5">
    <source>
        <dbReference type="Proteomes" id="UP000605733"/>
    </source>
</evidence>
<dbReference type="PANTHER" id="PTHR43401">
    <property type="entry name" value="L-THREONINE 3-DEHYDROGENASE"/>
    <property type="match status" value="1"/>
</dbReference>
<dbReference type="CDD" id="cd08261">
    <property type="entry name" value="Zn_ADH7"/>
    <property type="match status" value="1"/>
</dbReference>
<dbReference type="InterPro" id="IPR013149">
    <property type="entry name" value="ADH-like_C"/>
</dbReference>
<dbReference type="EMBL" id="BMIX01000005">
    <property type="protein sequence ID" value="GGG40202.1"/>
    <property type="molecule type" value="Genomic_DNA"/>
</dbReference>
<dbReference type="Gene3D" id="3.40.50.720">
    <property type="entry name" value="NAD(P)-binding Rossmann-like Domain"/>
    <property type="match status" value="1"/>
</dbReference>
<proteinExistence type="predicted"/>
<dbReference type="InterPro" id="IPR011032">
    <property type="entry name" value="GroES-like_sf"/>
</dbReference>
<protein>
    <submittedName>
        <fullName evidence="4">Alcohol dehydrogenase</fullName>
    </submittedName>
</protein>
<evidence type="ECO:0000259" key="2">
    <source>
        <dbReference type="Pfam" id="PF00107"/>
    </source>
</evidence>
<dbReference type="PANTHER" id="PTHR43401:SF3">
    <property type="entry name" value="L-GALACTONATE-5-DEHYDROGENASE"/>
    <property type="match status" value="1"/>
</dbReference>
<dbReference type="InterPro" id="IPR050129">
    <property type="entry name" value="Zn_alcohol_dh"/>
</dbReference>
<dbReference type="Pfam" id="PF00107">
    <property type="entry name" value="ADH_zinc_N"/>
    <property type="match status" value="1"/>
</dbReference>
<keyword evidence="1" id="KW-0560">Oxidoreductase</keyword>
<comment type="caution">
    <text evidence="4">The sequence shown here is derived from an EMBL/GenBank/DDBJ whole genome shotgun (WGS) entry which is preliminary data.</text>
</comment>
<dbReference type="SUPFAM" id="SSF50129">
    <property type="entry name" value="GroES-like"/>
    <property type="match status" value="1"/>
</dbReference>
<dbReference type="InterPro" id="IPR036291">
    <property type="entry name" value="NAD(P)-bd_dom_sf"/>
</dbReference>
<gene>
    <name evidence="4" type="ORF">GCM10011532_24930</name>
</gene>
<dbReference type="Pfam" id="PF08240">
    <property type="entry name" value="ADH_N"/>
    <property type="match status" value="1"/>
</dbReference>
<keyword evidence="5" id="KW-1185">Reference proteome</keyword>